<accession>A0A5B1CDT5</accession>
<dbReference type="AlphaFoldDB" id="A0A5B1CDT5"/>
<organism evidence="2 3">
    <name type="scientific">Rubripirellula obstinata</name>
    <dbReference type="NCBI Taxonomy" id="406547"/>
    <lineage>
        <taxon>Bacteria</taxon>
        <taxon>Pseudomonadati</taxon>
        <taxon>Planctomycetota</taxon>
        <taxon>Planctomycetia</taxon>
        <taxon>Pirellulales</taxon>
        <taxon>Pirellulaceae</taxon>
        <taxon>Rubripirellula</taxon>
    </lineage>
</organism>
<evidence type="ECO:0000313" key="3">
    <source>
        <dbReference type="Proteomes" id="UP000322699"/>
    </source>
</evidence>
<name>A0A5B1CDT5_9BACT</name>
<evidence type="ECO:0000313" key="2">
    <source>
        <dbReference type="EMBL" id="KAA1257514.1"/>
    </source>
</evidence>
<dbReference type="EMBL" id="VRLW01000001">
    <property type="protein sequence ID" value="KAA1257514.1"/>
    <property type="molecule type" value="Genomic_DNA"/>
</dbReference>
<evidence type="ECO:0000256" key="1">
    <source>
        <dbReference type="SAM" id="MobiDB-lite"/>
    </source>
</evidence>
<feature type="compositionally biased region" description="Basic and acidic residues" evidence="1">
    <location>
        <begin position="67"/>
        <end position="87"/>
    </location>
</feature>
<feature type="compositionally biased region" description="Polar residues" evidence="1">
    <location>
        <begin position="51"/>
        <end position="66"/>
    </location>
</feature>
<reference evidence="2 3" key="1">
    <citation type="submission" date="2019-08" db="EMBL/GenBank/DDBJ databases">
        <title>Deep-cultivation of Planctomycetes and their phenomic and genomic characterization uncovers novel biology.</title>
        <authorList>
            <person name="Wiegand S."/>
            <person name="Jogler M."/>
            <person name="Boedeker C."/>
            <person name="Pinto D."/>
            <person name="Vollmers J."/>
            <person name="Rivas-Marin E."/>
            <person name="Kohn T."/>
            <person name="Peeters S.H."/>
            <person name="Heuer A."/>
            <person name="Rast P."/>
            <person name="Oberbeckmann S."/>
            <person name="Bunk B."/>
            <person name="Jeske O."/>
            <person name="Meyerdierks A."/>
            <person name="Storesund J.E."/>
            <person name="Kallscheuer N."/>
            <person name="Luecker S."/>
            <person name="Lage O.M."/>
            <person name="Pohl T."/>
            <person name="Merkel B.J."/>
            <person name="Hornburger P."/>
            <person name="Mueller R.-W."/>
            <person name="Bruemmer F."/>
            <person name="Labrenz M."/>
            <person name="Spormann A.M."/>
            <person name="Op Den Camp H."/>
            <person name="Overmann J."/>
            <person name="Amann R."/>
            <person name="Jetten M.S.M."/>
            <person name="Mascher T."/>
            <person name="Medema M.H."/>
            <person name="Devos D.P."/>
            <person name="Kaster A.-K."/>
            <person name="Ovreas L."/>
            <person name="Rohde M."/>
            <person name="Galperin M.Y."/>
            <person name="Jogler C."/>
        </authorList>
    </citation>
    <scope>NUCLEOTIDE SEQUENCE [LARGE SCALE GENOMIC DNA]</scope>
    <source>
        <strain evidence="2 3">LF1</strain>
    </source>
</reference>
<dbReference type="Proteomes" id="UP000322699">
    <property type="component" value="Unassembled WGS sequence"/>
</dbReference>
<protein>
    <submittedName>
        <fullName evidence="2">Uncharacterized protein</fullName>
    </submittedName>
</protein>
<proteinExistence type="predicted"/>
<gene>
    <name evidence="2" type="ORF">LF1_00010</name>
</gene>
<sequence>MARIVSSELSVAASDSRFASIWVIASTALPGSSTDDGLEPRRRTTWKRASTRSVVETARSSFGISKSDQRDKQHGHHGKDSSREPDKFLDPGEKFVLSSAFGFHLVHRFECRDFSRITAGITGYGEKSQPSQKIAQAVLRCIPWLSAIMFTLVTATCEAGLVGTRGVAKGMRLRQICRTMMARKGQNQSSSANLTLPQGLKSEKSVPVRSPVTSGVGYEVAVDTTLEATTFRIGRRSVKMRDQGRSPPIRYGRRRSFKQRVKRRIGQHEHELIEVPSMLVQSSLALSESSSSEVGAMAVERSAWNPCVGCAPQGARRVASVRGSVG</sequence>
<comment type="caution">
    <text evidence="2">The sequence shown here is derived from an EMBL/GenBank/DDBJ whole genome shotgun (WGS) entry which is preliminary data.</text>
</comment>
<feature type="region of interest" description="Disordered" evidence="1">
    <location>
        <begin position="31"/>
        <end position="87"/>
    </location>
</feature>
<keyword evidence="3" id="KW-1185">Reference proteome</keyword>